<proteinExistence type="predicted"/>
<dbReference type="EMBL" id="JAMKFB020000009">
    <property type="protein sequence ID" value="KAL0184792.1"/>
    <property type="molecule type" value="Genomic_DNA"/>
</dbReference>
<sequence length="1861" mass="210617">KFETASERARSPTPMYERYERFSDRYSDIYCDRFTGRDRYSDRFSDKFSDRCSDRYSDKFSDTDSLHGEVKAKLSLLQKAVKKKKRLSISTMSSSEFEVESVTSEPCYTDYVERLRVKPSTLPEIQHVVRPGEQGESGRGSAEFQSRLERITGLGSQSTERKARHSFEPQSRSRALRMMKGELPLEKTLRKDVQVDVSDARMDQRITSKEESEKEIEYDILVHKDDASLSQWDEEAQTKAKEPFVLQWLEAGEASKQASNTKEISLSHEESQEKESSRTKAVKPMKEIFFGDEGKTVPVQKLEQRAMSVENILEKNLESECLESEDQFLAQRIRKWQEDVQWDEAAQVKAKEPFVLQWLEKGQASKQVSTTKEISPSHEKPADKESTRPKVVKSKEEQFLADDGLQHESKRAPVQELEKRSRSVENVLEKNLEGDHFESDDQFLAQRIRKWQDVQWDEAAQVKAKEPFVLQWLETGQASKQVSTTKEISSSHEKPADKESTRPKVVKSKKEKFLADVGLQHESKRAPVQELEKRSRSVENVLEKNLEGDHFESDDQFLAQRIQKWQEDVQVDQVESVVPQKSEKKGSYFQESLGKVQNEEAAALKAQRESSFTKTSRSSLKEKRSHERSGESELHLSRERINELKSESDPVSEKEALTQRIMKWQQDVLTVQEQAGTELDPDWAGVTESPLERAAYKDVEVEEMNRRSPQRTAKERFFSDVSSQSYVTDRSKVHKQILSEADSEKLRTESDYFVSEEEALAKRIKKWQQDVPIEQEESVELESNWAIAEQVQSSVEAPETRLTSTASPSGKVLSYTKPERLVTDKITDVTKSTDVTGSIESQKLRNEDVVQRHHGNVKDVRMPRQDPDVIQQQKTLFKQEIPSVTPTAEKVSTSVVKPGAPVFVKTLIPEVEVKRGEMTELSCQFQGDPPPSVSWLKDGRLIMRDPDFDIGPPQEFKVTHESVFTEEEMIEEELKSLTKPQIDSKYTLQVPQAVIHVPQTSDSSLHSSPVEIRITAPTPVLEMVDEAKDTFGPVKQTPESPADDATSQTMKHKFTFSFDDGREAPQVVKELENINASEGQTVMLECIIIGEPTPEAVWSHDDVYLDVNTSKYRFELQDKHYRLFIDNFTCLDAGIYRCIAFNRYGQVESVSDVSFDSATLDSGFSSIAMSELDNQTRSFVLSSEINKVGARTLLSSSKPSKHTALTSEDVLLYESFTSVSPAGFQDISKTVDPRYPRPDAPKLIKRVKKPASDMPAITGCGLQSSAAEVKVSKLKQAFEVPTSFIDEPVEATVQSKDESSFPIEDIPEFSLEPDQYEKEQTTSILSSKDRMEDPTLTAAKTFPLRAQPDVTEAVLDSAEYSLEEKPEMRMSSLESKLFDSQHFVSLANVTEVQQSPTLVRPQARLPEIINPKDSSVSPRMVPDSTVKQRIIQEEVCVRQIGIDNTAQKAFMLDTKAQPIEVTESIKMGAFGIRRAEDEDVPQDNISPVDIKHDRMEATGIAKPVSVKSKIEVDRALQSDSADYPYSTQRLQPQPQQKKPPRVGAAGVPKLEEEEVTFSAVYDYYNPPMDWGRPLSPESEMSIEVGSTVSEEMAEIERFYTPASSTEISQIQKSPDSFHTPSETPGGVRSPRDYPFSPVEHKRPSTSSSEDFYSPAKFLHSPDDEGIETTPPVFTIDEGMILPEGRGSLGLGTLQEKVQGIPPAFLKPLTKRRVFEGDSLQFCAEVFGLPTPEVKWFRNKTELEADERTSIERDGDNIALEIRNITKADQGEYICEALNYVGEAKSVALVVVISQEARQMLPPPAVTHQHVIEFDVEEDEDPSRSPSPQEILLEVELDENEVKEFEKQVKIVTIPEYTADNK</sequence>
<dbReference type="Gene3D" id="2.60.40.10">
    <property type="entry name" value="Immunoglobulins"/>
    <property type="match status" value="3"/>
</dbReference>
<dbReference type="FunFam" id="2.60.40.10:FF:001272">
    <property type="entry name" value="titin isoform X1"/>
    <property type="match status" value="1"/>
</dbReference>
<feature type="compositionally biased region" description="Basic and acidic residues" evidence="4">
    <location>
        <begin position="265"/>
        <end position="278"/>
    </location>
</feature>
<feature type="compositionally biased region" description="Basic and acidic residues" evidence="4">
    <location>
        <begin position="619"/>
        <end position="654"/>
    </location>
</feature>
<feature type="region of interest" description="Disordered" evidence="4">
    <location>
        <begin position="600"/>
        <end position="654"/>
    </location>
</feature>
<evidence type="ECO:0000256" key="1">
    <source>
        <dbReference type="ARBA" id="ARBA00022729"/>
    </source>
</evidence>
<dbReference type="PANTHER" id="PTHR45080:SF8">
    <property type="entry name" value="IG-LIKE DOMAIN-CONTAINING PROTEIN"/>
    <property type="match status" value="1"/>
</dbReference>
<dbReference type="InterPro" id="IPR003598">
    <property type="entry name" value="Ig_sub2"/>
</dbReference>
<keyword evidence="3" id="KW-0393">Immunoglobulin domain</keyword>
<feature type="domain" description="Ig-like" evidence="5">
    <location>
        <begin position="1701"/>
        <end position="1787"/>
    </location>
</feature>
<keyword evidence="7" id="KW-1185">Reference proteome</keyword>
<dbReference type="Pfam" id="PF07679">
    <property type="entry name" value="I-set"/>
    <property type="match status" value="3"/>
</dbReference>
<feature type="non-terminal residue" evidence="6">
    <location>
        <position position="1"/>
    </location>
</feature>
<feature type="region of interest" description="Disordered" evidence="4">
    <location>
        <begin position="151"/>
        <end position="173"/>
    </location>
</feature>
<feature type="compositionally biased region" description="Polar residues" evidence="4">
    <location>
        <begin position="1601"/>
        <end position="1622"/>
    </location>
</feature>
<feature type="compositionally biased region" description="Basic and acidic residues" evidence="4">
    <location>
        <begin position="511"/>
        <end position="537"/>
    </location>
</feature>
<feature type="domain" description="Ig-like" evidence="5">
    <location>
        <begin position="1065"/>
        <end position="1154"/>
    </location>
</feature>
<feature type="region of interest" description="Disordered" evidence="4">
    <location>
        <begin position="366"/>
        <end position="423"/>
    </location>
</feature>
<dbReference type="SMART" id="SM00408">
    <property type="entry name" value="IGc2"/>
    <property type="match status" value="2"/>
</dbReference>
<feature type="region of interest" description="Disordered" evidence="4">
    <location>
        <begin position="256"/>
        <end position="280"/>
    </location>
</feature>
<organism evidence="6 7">
    <name type="scientific">Cirrhinus mrigala</name>
    <name type="common">Mrigala</name>
    <dbReference type="NCBI Taxonomy" id="683832"/>
    <lineage>
        <taxon>Eukaryota</taxon>
        <taxon>Metazoa</taxon>
        <taxon>Chordata</taxon>
        <taxon>Craniata</taxon>
        <taxon>Vertebrata</taxon>
        <taxon>Euteleostomi</taxon>
        <taxon>Actinopterygii</taxon>
        <taxon>Neopterygii</taxon>
        <taxon>Teleostei</taxon>
        <taxon>Ostariophysi</taxon>
        <taxon>Cypriniformes</taxon>
        <taxon>Cyprinidae</taxon>
        <taxon>Labeoninae</taxon>
        <taxon>Labeonini</taxon>
        <taxon>Cirrhinus</taxon>
    </lineage>
</organism>
<evidence type="ECO:0000256" key="4">
    <source>
        <dbReference type="SAM" id="MobiDB-lite"/>
    </source>
</evidence>
<accession>A0ABD0QF03</accession>
<name>A0ABD0QF03_CIRMR</name>
<keyword evidence="2" id="KW-1015">Disulfide bond</keyword>
<feature type="domain" description="Ig-like" evidence="5">
    <location>
        <begin position="901"/>
        <end position="939"/>
    </location>
</feature>
<dbReference type="FunFam" id="2.60.40.10:FF:000032">
    <property type="entry name" value="palladin isoform X1"/>
    <property type="match status" value="1"/>
</dbReference>
<gene>
    <name evidence="6" type="ORF">M9458_020488</name>
</gene>
<evidence type="ECO:0000256" key="2">
    <source>
        <dbReference type="ARBA" id="ARBA00023157"/>
    </source>
</evidence>
<dbReference type="InterPro" id="IPR013098">
    <property type="entry name" value="Ig_I-set"/>
</dbReference>
<feature type="compositionally biased region" description="Polar residues" evidence="4">
    <location>
        <begin position="1518"/>
        <end position="1530"/>
    </location>
</feature>
<dbReference type="SUPFAM" id="SSF48726">
    <property type="entry name" value="Immunoglobulin"/>
    <property type="match status" value="3"/>
</dbReference>
<feature type="compositionally biased region" description="Basic and acidic residues" evidence="4">
    <location>
        <begin position="375"/>
        <end position="423"/>
    </location>
</feature>
<dbReference type="PROSITE" id="PS50835">
    <property type="entry name" value="IG_LIKE"/>
    <property type="match status" value="3"/>
</dbReference>
<feature type="compositionally biased region" description="Basic and acidic residues" evidence="4">
    <location>
        <begin position="489"/>
        <end position="502"/>
    </location>
</feature>
<comment type="caution">
    <text evidence="6">The sequence shown here is derived from an EMBL/GenBank/DDBJ whole genome shotgun (WGS) entry which is preliminary data.</text>
</comment>
<keyword evidence="1" id="KW-0732">Signal</keyword>
<evidence type="ECO:0000313" key="6">
    <source>
        <dbReference type="EMBL" id="KAL0184792.1"/>
    </source>
</evidence>
<evidence type="ECO:0000313" key="7">
    <source>
        <dbReference type="Proteomes" id="UP001529510"/>
    </source>
</evidence>
<dbReference type="Proteomes" id="UP001529510">
    <property type="component" value="Unassembled WGS sequence"/>
</dbReference>
<dbReference type="InterPro" id="IPR007110">
    <property type="entry name" value="Ig-like_dom"/>
</dbReference>
<dbReference type="SMART" id="SM00409">
    <property type="entry name" value="IG"/>
    <property type="match status" value="3"/>
</dbReference>
<feature type="compositionally biased region" description="Polar residues" evidence="4">
    <location>
        <begin position="609"/>
        <end position="618"/>
    </location>
</feature>
<protein>
    <recommendedName>
        <fullName evidence="5">Ig-like domain-containing protein</fullName>
    </recommendedName>
</protein>
<dbReference type="InterPro" id="IPR036179">
    <property type="entry name" value="Ig-like_dom_sf"/>
</dbReference>
<dbReference type="InterPro" id="IPR050958">
    <property type="entry name" value="Cell_Adh-Cytoskel_Orgn"/>
</dbReference>
<evidence type="ECO:0000256" key="3">
    <source>
        <dbReference type="ARBA" id="ARBA00023319"/>
    </source>
</evidence>
<reference evidence="6 7" key="1">
    <citation type="submission" date="2024-05" db="EMBL/GenBank/DDBJ databases">
        <title>Genome sequencing and assembly of Indian major carp, Cirrhinus mrigala (Hamilton, 1822).</title>
        <authorList>
            <person name="Mohindra V."/>
            <person name="Chowdhury L.M."/>
            <person name="Lal K."/>
            <person name="Jena J.K."/>
        </authorList>
    </citation>
    <scope>NUCLEOTIDE SEQUENCE [LARGE SCALE GENOMIC DNA]</scope>
    <source>
        <strain evidence="6">CM1030</strain>
        <tissue evidence="6">Blood</tissue>
    </source>
</reference>
<dbReference type="PANTHER" id="PTHR45080">
    <property type="entry name" value="CONTACTIN 5"/>
    <property type="match status" value="1"/>
</dbReference>
<feature type="region of interest" description="Disordered" evidence="4">
    <location>
        <begin position="1601"/>
        <end position="1668"/>
    </location>
</feature>
<dbReference type="InterPro" id="IPR013783">
    <property type="entry name" value="Ig-like_fold"/>
</dbReference>
<dbReference type="InterPro" id="IPR003599">
    <property type="entry name" value="Ig_sub"/>
</dbReference>
<feature type="region of interest" description="Disordered" evidence="4">
    <location>
        <begin position="480"/>
        <end position="537"/>
    </location>
</feature>
<evidence type="ECO:0000259" key="5">
    <source>
        <dbReference type="PROSITE" id="PS50835"/>
    </source>
</evidence>
<feature type="region of interest" description="Disordered" evidence="4">
    <location>
        <begin position="1518"/>
        <end position="1548"/>
    </location>
</feature>
<feature type="non-terminal residue" evidence="6">
    <location>
        <position position="1861"/>
    </location>
</feature>